<evidence type="ECO:0000313" key="2">
    <source>
        <dbReference type="Proteomes" id="UP001596395"/>
    </source>
</evidence>
<keyword evidence="2" id="KW-1185">Reference proteome</keyword>
<sequence>MSKTESETAVCPYCGAPAGDDDLVYRNSQDDPLMVAECGSCDHVISVESHPW</sequence>
<proteinExistence type="predicted"/>
<dbReference type="RefSeq" id="WP_336350245.1">
    <property type="nucleotide sequence ID" value="NZ_JAZAQL010000002.1"/>
</dbReference>
<accession>A0ABD5VCW1</accession>
<gene>
    <name evidence="1" type="ORF">ACFQGB_10455</name>
</gene>
<name>A0ABD5VCW1_9EURY</name>
<evidence type="ECO:0008006" key="3">
    <source>
        <dbReference type="Google" id="ProtNLM"/>
    </source>
</evidence>
<dbReference type="AlphaFoldDB" id="A0ABD5VCW1"/>
<protein>
    <recommendedName>
        <fullName evidence="3">Small CPxCG-related zinc finger protein</fullName>
    </recommendedName>
</protein>
<dbReference type="Proteomes" id="UP001596395">
    <property type="component" value="Unassembled WGS sequence"/>
</dbReference>
<organism evidence="1 2">
    <name type="scientific">Halorubellus litoreus</name>
    <dbReference type="NCBI Taxonomy" id="755308"/>
    <lineage>
        <taxon>Archaea</taxon>
        <taxon>Methanobacteriati</taxon>
        <taxon>Methanobacteriota</taxon>
        <taxon>Stenosarchaea group</taxon>
        <taxon>Halobacteria</taxon>
        <taxon>Halobacteriales</taxon>
        <taxon>Halorubellaceae</taxon>
        <taxon>Halorubellus</taxon>
    </lineage>
</organism>
<evidence type="ECO:0000313" key="1">
    <source>
        <dbReference type="EMBL" id="MFC6953284.1"/>
    </source>
</evidence>
<reference evidence="1 2" key="1">
    <citation type="journal article" date="2019" name="Int. J. Syst. Evol. Microbiol.">
        <title>The Global Catalogue of Microorganisms (GCM) 10K type strain sequencing project: providing services to taxonomists for standard genome sequencing and annotation.</title>
        <authorList>
            <consortium name="The Broad Institute Genomics Platform"/>
            <consortium name="The Broad Institute Genome Sequencing Center for Infectious Disease"/>
            <person name="Wu L."/>
            <person name="Ma J."/>
        </authorList>
    </citation>
    <scope>NUCLEOTIDE SEQUENCE [LARGE SCALE GENOMIC DNA]</scope>
    <source>
        <strain evidence="1 2">GX26</strain>
    </source>
</reference>
<comment type="caution">
    <text evidence="1">The sequence shown here is derived from an EMBL/GenBank/DDBJ whole genome shotgun (WGS) entry which is preliminary data.</text>
</comment>
<dbReference type="EMBL" id="JBHSXN010000002">
    <property type="protein sequence ID" value="MFC6953284.1"/>
    <property type="molecule type" value="Genomic_DNA"/>
</dbReference>